<accession>A0A8S3Z6G5</accession>
<evidence type="ECO:0000256" key="1">
    <source>
        <dbReference type="ARBA" id="ARBA00004323"/>
    </source>
</evidence>
<comment type="caution">
    <text evidence="16">The sequence shown here is derived from an EMBL/GenBank/DDBJ whole genome shotgun (WGS) entry which is preliminary data.</text>
</comment>
<feature type="domain" description="Fucosyltransferase C-terminal" evidence="14">
    <location>
        <begin position="185"/>
        <end position="317"/>
    </location>
</feature>
<dbReference type="InterPro" id="IPR031481">
    <property type="entry name" value="Glyco_tran_10_N"/>
</dbReference>
<dbReference type="EMBL" id="CAJHNH020001941">
    <property type="protein sequence ID" value="CAG5125054.1"/>
    <property type="molecule type" value="Genomic_DNA"/>
</dbReference>
<feature type="domain" description="Fucosyltransferase N-terminal" evidence="15">
    <location>
        <begin position="62"/>
        <end position="165"/>
    </location>
</feature>
<keyword evidence="6 12" id="KW-0812">Transmembrane</keyword>
<dbReference type="GO" id="GO:0000139">
    <property type="term" value="C:Golgi membrane"/>
    <property type="evidence" value="ECO:0007669"/>
    <property type="project" value="UniProtKB-SubCell"/>
</dbReference>
<evidence type="ECO:0000259" key="15">
    <source>
        <dbReference type="Pfam" id="PF17039"/>
    </source>
</evidence>
<protein>
    <recommendedName>
        <fullName evidence="12">Fucosyltransferase</fullName>
        <ecNumber evidence="12">2.4.1.-</ecNumber>
    </recommendedName>
</protein>
<dbReference type="SUPFAM" id="SSF53756">
    <property type="entry name" value="UDP-Glycosyltransferase/glycogen phosphorylase"/>
    <property type="match status" value="1"/>
</dbReference>
<reference evidence="16" key="1">
    <citation type="submission" date="2021-04" db="EMBL/GenBank/DDBJ databases">
        <authorList>
            <consortium name="Molecular Ecology Group"/>
        </authorList>
    </citation>
    <scope>NUCLEOTIDE SEQUENCE</scope>
</reference>
<dbReference type="GO" id="GO:0032580">
    <property type="term" value="C:Golgi cisterna membrane"/>
    <property type="evidence" value="ECO:0007669"/>
    <property type="project" value="UniProtKB-SubCell"/>
</dbReference>
<evidence type="ECO:0000256" key="11">
    <source>
        <dbReference type="ARBA" id="ARBA00023180"/>
    </source>
</evidence>
<evidence type="ECO:0000256" key="5">
    <source>
        <dbReference type="ARBA" id="ARBA00022679"/>
    </source>
</evidence>
<keyword evidence="17" id="KW-1185">Reference proteome</keyword>
<organism evidence="16 17">
    <name type="scientific">Candidula unifasciata</name>
    <dbReference type="NCBI Taxonomy" id="100452"/>
    <lineage>
        <taxon>Eukaryota</taxon>
        <taxon>Metazoa</taxon>
        <taxon>Spiralia</taxon>
        <taxon>Lophotrochozoa</taxon>
        <taxon>Mollusca</taxon>
        <taxon>Gastropoda</taxon>
        <taxon>Heterobranchia</taxon>
        <taxon>Euthyneura</taxon>
        <taxon>Panpulmonata</taxon>
        <taxon>Eupulmonata</taxon>
        <taxon>Stylommatophora</taxon>
        <taxon>Helicina</taxon>
        <taxon>Helicoidea</taxon>
        <taxon>Geomitridae</taxon>
        <taxon>Candidula</taxon>
    </lineage>
</organism>
<evidence type="ECO:0000256" key="2">
    <source>
        <dbReference type="ARBA" id="ARBA00004922"/>
    </source>
</evidence>
<comment type="similarity">
    <text evidence="3 12">Belongs to the glycosyltransferase 10 family.</text>
</comment>
<keyword evidence="7" id="KW-0735">Signal-anchor</keyword>
<evidence type="ECO:0000256" key="13">
    <source>
        <dbReference type="SAM" id="MobiDB-lite"/>
    </source>
</evidence>
<dbReference type="AlphaFoldDB" id="A0A8S3Z6G5"/>
<dbReference type="Gene3D" id="3.40.50.11660">
    <property type="entry name" value="Glycosyl transferase family 10, C-terminal domain"/>
    <property type="match status" value="1"/>
</dbReference>
<dbReference type="PANTHER" id="PTHR48438:SF1">
    <property type="entry name" value="ALPHA-(1,3)-FUCOSYLTRANSFERASE C-RELATED"/>
    <property type="match status" value="1"/>
</dbReference>
<evidence type="ECO:0000256" key="7">
    <source>
        <dbReference type="ARBA" id="ARBA00022968"/>
    </source>
</evidence>
<dbReference type="EC" id="2.4.1.-" evidence="12"/>
<keyword evidence="8" id="KW-1133">Transmembrane helix</keyword>
<name>A0A8S3Z6G5_9EUPU</name>
<evidence type="ECO:0000256" key="4">
    <source>
        <dbReference type="ARBA" id="ARBA00022676"/>
    </source>
</evidence>
<comment type="subcellular location">
    <subcellularLocation>
        <location evidence="1">Golgi apparatus membrane</location>
        <topology evidence="1">Single-pass type II membrane protein</topology>
    </subcellularLocation>
    <subcellularLocation>
        <location evidence="12">Golgi apparatus</location>
        <location evidence="12">Golgi stack membrane</location>
        <topology evidence="12">Single-pass type II membrane protein</topology>
    </subcellularLocation>
</comment>
<evidence type="ECO:0000256" key="10">
    <source>
        <dbReference type="ARBA" id="ARBA00023136"/>
    </source>
</evidence>
<dbReference type="InterPro" id="IPR001503">
    <property type="entry name" value="Glyco_trans_10"/>
</dbReference>
<sequence length="327" mass="38013">MEYLLLFSQNEFQSKVNYTYKRHFLLQENELHLRTFTRPHTSRNNPQSTACDKEVSRTAEQKNKLIVSYNMPHWWIIDFNFSHCECTRCQIVYSQNINQADIVLFDGVRLSIKSPPPRPTGQIWVVVGSEAPIYYTGLLHTPQWRGVFNWTNTHHIDADIFVPYGLLVQRDYSPSSRTYYESLAKSKTKLAVAVISHCQTKSLREEYIKELQQYMAVDVYGFCGTKTACRKKNNTCLSELVQPYTFLLAFENSLCQDYVTEKFFRTFSDDFPVIPVVRGGTDYRSYFPHGTFIDASDFRCPKELAAYLKMIGNDPKNIADMLEAKSR</sequence>
<dbReference type="Pfam" id="PF17039">
    <property type="entry name" value="Glyco_tran_10_N"/>
    <property type="match status" value="1"/>
</dbReference>
<dbReference type="FunFam" id="3.40.50.11660:FF:000002">
    <property type="entry name" value="Alpha-(1,3)-fucosyltransferase"/>
    <property type="match status" value="1"/>
</dbReference>
<proteinExistence type="inferred from homology"/>
<dbReference type="Proteomes" id="UP000678393">
    <property type="component" value="Unassembled WGS sequence"/>
</dbReference>
<dbReference type="PANTHER" id="PTHR48438">
    <property type="entry name" value="ALPHA-(1,3)-FUCOSYLTRANSFERASE C-RELATED"/>
    <property type="match status" value="1"/>
</dbReference>
<evidence type="ECO:0000313" key="17">
    <source>
        <dbReference type="Proteomes" id="UP000678393"/>
    </source>
</evidence>
<comment type="pathway">
    <text evidence="2">Protein modification; protein glycosylation.</text>
</comment>
<dbReference type="InterPro" id="IPR055270">
    <property type="entry name" value="Glyco_tran_10_C"/>
</dbReference>
<keyword evidence="5 12" id="KW-0808">Transferase</keyword>
<evidence type="ECO:0000256" key="3">
    <source>
        <dbReference type="ARBA" id="ARBA00008919"/>
    </source>
</evidence>
<dbReference type="InterPro" id="IPR038577">
    <property type="entry name" value="GT10-like_C_sf"/>
</dbReference>
<keyword evidence="11" id="KW-0325">Glycoprotein</keyword>
<evidence type="ECO:0000313" key="16">
    <source>
        <dbReference type="EMBL" id="CAG5125054.1"/>
    </source>
</evidence>
<feature type="region of interest" description="Disordered" evidence="13">
    <location>
        <begin position="37"/>
        <end position="56"/>
    </location>
</feature>
<evidence type="ECO:0000256" key="9">
    <source>
        <dbReference type="ARBA" id="ARBA00023034"/>
    </source>
</evidence>
<evidence type="ECO:0000256" key="8">
    <source>
        <dbReference type="ARBA" id="ARBA00022989"/>
    </source>
</evidence>
<evidence type="ECO:0000259" key="14">
    <source>
        <dbReference type="Pfam" id="PF00852"/>
    </source>
</evidence>
<gene>
    <name evidence="16" type="ORF">CUNI_LOCUS10612</name>
</gene>
<dbReference type="OrthoDB" id="8057859at2759"/>
<dbReference type="Pfam" id="PF00852">
    <property type="entry name" value="Glyco_transf_10"/>
    <property type="match status" value="1"/>
</dbReference>
<keyword evidence="4 12" id="KW-0328">Glycosyltransferase</keyword>
<keyword evidence="10" id="KW-0472">Membrane</keyword>
<dbReference type="GO" id="GO:0008417">
    <property type="term" value="F:fucosyltransferase activity"/>
    <property type="evidence" value="ECO:0007669"/>
    <property type="project" value="InterPro"/>
</dbReference>
<evidence type="ECO:0000256" key="6">
    <source>
        <dbReference type="ARBA" id="ARBA00022692"/>
    </source>
</evidence>
<evidence type="ECO:0000256" key="12">
    <source>
        <dbReference type="RuleBase" id="RU003832"/>
    </source>
</evidence>
<keyword evidence="9 12" id="KW-0333">Golgi apparatus</keyword>